<dbReference type="PANTHER" id="PTHR37469">
    <property type="entry name" value="CELLOBIONIC ACID PHOSPHORYLASE-RELATED"/>
    <property type="match status" value="1"/>
</dbReference>
<dbReference type="GO" id="GO:0005975">
    <property type="term" value="P:carbohydrate metabolic process"/>
    <property type="evidence" value="ECO:0007669"/>
    <property type="project" value="InterPro"/>
</dbReference>
<dbReference type="InterPro" id="IPR052047">
    <property type="entry name" value="GH94_Enzymes"/>
</dbReference>
<sequence>MHRVGYWDWDQDQFPVYHYTGGYPVFAKDKLGHDAKLPEDPCFLLGNYRATVFVHVSGSYEFITGERGWARLNHGGKNKGWNQSIVTMATNQGEEVYALVGGNACEELVTQQTFGIGYANLQYNLNDLKLSKVYAMQPSMDLHNGNPSLLLEVSLTNSGDRPLTITYQEQLLAHYMMMNDQNGAELTGEICYRNKVNVDAERHFVKADICYEPLKLQVLPCDLQESYTHDIAPPSLFMKAIPVSSGSTSVSNRKVERGDLLCAQSTVTLAAGEQRTLQFVIGLTFENDMTSIANQIRDMFEQAKPSGGCLGAYTHLWRQVLPSLVDEPDVELRCEMIWNAYCLEAMATYSQYFGETYIPQGSVYAYHLGENASNRDHLQHCLPLIYTHPQLAKSCLRYAMKHSARDGEIKRQNIGFGYSDPGVYMESDAQLYMFQAVSEYLRVTRDYSFLNERVTYYPVEAGWTDTVLTFLMKHFIYLRDVVGRGRNGLIRMLNSDWSDSFFHPYSPNIYKNFAQSHVNTSMALAIFPPFLRELTQAMAYALDTSNLTSFIQSVSEYHDSVYAAYMKDMEGRTFSPRCYLGEHDEPQLKFGMDTLCIEPQPFLLQVESFPVERKRQLLQEIQLRVLGEEKYGARTREVPLWGNGDGEDGGVWFAHQGPLIVGIASFDREEAVKLMRKLMFHRFAEQYPDYWVGHWTFADSVNSSLSTREGLYSFWVQDAFHPFCAHVHAWQLYCYYRVYKEMA</sequence>
<evidence type="ECO:0000313" key="1">
    <source>
        <dbReference type="EMBL" id="WNR42800.1"/>
    </source>
</evidence>
<dbReference type="KEGG" id="proo:MJB10_16935"/>
<dbReference type="Proteomes" id="UP001304650">
    <property type="component" value="Chromosome"/>
</dbReference>
<dbReference type="PANTHER" id="PTHR37469:SF2">
    <property type="entry name" value="CELLOBIONIC ACID PHOSPHORYLASE"/>
    <property type="match status" value="1"/>
</dbReference>
<keyword evidence="2" id="KW-1185">Reference proteome</keyword>
<proteinExistence type="predicted"/>
<gene>
    <name evidence="1" type="ORF">MJB10_16935</name>
</gene>
<dbReference type="InterPro" id="IPR012341">
    <property type="entry name" value="6hp_glycosidase-like_sf"/>
</dbReference>
<name>A0AA96RIG9_9BACL</name>
<dbReference type="InterPro" id="IPR008928">
    <property type="entry name" value="6-hairpin_glycosidase_sf"/>
</dbReference>
<dbReference type="AlphaFoldDB" id="A0AA96RIG9"/>
<accession>A0AA96RIG9</accession>
<dbReference type="EMBL" id="CP130319">
    <property type="protein sequence ID" value="WNR42800.1"/>
    <property type="molecule type" value="Genomic_DNA"/>
</dbReference>
<dbReference type="RefSeq" id="WP_314796552.1">
    <property type="nucleotide sequence ID" value="NZ_CP130319.1"/>
</dbReference>
<evidence type="ECO:0008006" key="3">
    <source>
        <dbReference type="Google" id="ProtNLM"/>
    </source>
</evidence>
<organism evidence="1 2">
    <name type="scientific">Paenibacillus roseopurpureus</name>
    <dbReference type="NCBI Taxonomy" id="2918901"/>
    <lineage>
        <taxon>Bacteria</taxon>
        <taxon>Bacillati</taxon>
        <taxon>Bacillota</taxon>
        <taxon>Bacilli</taxon>
        <taxon>Bacillales</taxon>
        <taxon>Paenibacillaceae</taxon>
        <taxon>Paenibacillus</taxon>
    </lineage>
</organism>
<protein>
    <recommendedName>
        <fullName evidence="3">Glycosyl hydrolase 36 catalytic domain-containing protein</fullName>
    </recommendedName>
</protein>
<evidence type="ECO:0000313" key="2">
    <source>
        <dbReference type="Proteomes" id="UP001304650"/>
    </source>
</evidence>
<dbReference type="Gene3D" id="1.50.10.10">
    <property type="match status" value="1"/>
</dbReference>
<dbReference type="SUPFAM" id="SSF48208">
    <property type="entry name" value="Six-hairpin glycosidases"/>
    <property type="match status" value="1"/>
</dbReference>
<reference evidence="1" key="1">
    <citation type="submission" date="2022-02" db="EMBL/GenBank/DDBJ databases">
        <title>Paenibacillus sp. MBLB1832 Whole Genome Shotgun Sequencing.</title>
        <authorList>
            <person name="Hwang C.Y."/>
            <person name="Cho E.-S."/>
            <person name="Seo M.-J."/>
        </authorList>
    </citation>
    <scope>NUCLEOTIDE SEQUENCE</scope>
    <source>
        <strain evidence="1">MBLB1832</strain>
    </source>
</reference>